<feature type="domain" description="Rubicon PI3K-binding" evidence="3">
    <location>
        <begin position="301"/>
        <end position="365"/>
    </location>
</feature>
<dbReference type="Proteomes" id="UP001476798">
    <property type="component" value="Unassembled WGS sequence"/>
</dbReference>
<proteinExistence type="predicted"/>
<dbReference type="EMBL" id="JAHRIO010050129">
    <property type="protein sequence ID" value="MEQ2174052.1"/>
    <property type="molecule type" value="Genomic_DNA"/>
</dbReference>
<dbReference type="SUPFAM" id="SSF140741">
    <property type="entry name" value="RUN domain-like"/>
    <property type="match status" value="1"/>
</dbReference>
<accession>A0ABV0NRK7</accession>
<evidence type="ECO:0000259" key="3">
    <source>
        <dbReference type="Pfam" id="PF21054"/>
    </source>
</evidence>
<dbReference type="InterPro" id="IPR037213">
    <property type="entry name" value="Run_dom_sf"/>
</dbReference>
<organism evidence="4 5">
    <name type="scientific">Goodea atripinnis</name>
    <dbReference type="NCBI Taxonomy" id="208336"/>
    <lineage>
        <taxon>Eukaryota</taxon>
        <taxon>Metazoa</taxon>
        <taxon>Chordata</taxon>
        <taxon>Craniata</taxon>
        <taxon>Vertebrata</taxon>
        <taxon>Euteleostomi</taxon>
        <taxon>Actinopterygii</taxon>
        <taxon>Neopterygii</taxon>
        <taxon>Teleostei</taxon>
        <taxon>Neoteleostei</taxon>
        <taxon>Acanthomorphata</taxon>
        <taxon>Ovalentaria</taxon>
        <taxon>Atherinomorphae</taxon>
        <taxon>Cyprinodontiformes</taxon>
        <taxon>Goodeidae</taxon>
        <taxon>Goodea</taxon>
    </lineage>
</organism>
<dbReference type="PANTHER" id="PTHR45971:SF3">
    <property type="entry name" value="RUN DOMAIN BECLIN-1-INTERACTING AND CYSTEINE-RICH DOMAIN-CONTAINING PROTEIN"/>
    <property type="match status" value="1"/>
</dbReference>
<sequence>MMEVTAEGEAEERRREQWKLLSSLKTTVEGLLSTNNPNVWSRYGGLQRLHKDMNNILGHRLKNEQVRKCSFVSLIDWSDTAGFELRDAQRWGELQGRALSPQPPPFSLRPGIPATATLMMVQSIWLSVIWGNAVIAIPEAPPTAASQTRQKNSARSRVPWVQPLRGAPLSRRARRAQAGGPKDTHAHFQTLGSVKNSGMVKSASEDSCMKDYSPFSPRCSDASTPSSLHMESRESSHILFETLLRFNRLSSSTCCFTRLQVSTLVSYGPQYSTVPDGMFRKPSKGQSLISYLSEQDFGSCADLEKENAHFSISESLIAAIELMKYNILRQEEEGEEEGDSDSEIQQLKQKIRLRRQQIRRSRLPPCTTSQHRTPS</sequence>
<evidence type="ECO:0000256" key="2">
    <source>
        <dbReference type="SAM" id="MobiDB-lite"/>
    </source>
</evidence>
<evidence type="ECO:0000313" key="5">
    <source>
        <dbReference type="Proteomes" id="UP001476798"/>
    </source>
</evidence>
<evidence type="ECO:0000256" key="1">
    <source>
        <dbReference type="ARBA" id="ARBA00023006"/>
    </source>
</evidence>
<protein>
    <recommendedName>
        <fullName evidence="3">Rubicon PI3K-binding domain-containing protein</fullName>
    </recommendedName>
</protein>
<evidence type="ECO:0000313" key="4">
    <source>
        <dbReference type="EMBL" id="MEQ2174052.1"/>
    </source>
</evidence>
<dbReference type="Pfam" id="PF21054">
    <property type="entry name" value="RUBC_PIKBD"/>
    <property type="match status" value="1"/>
</dbReference>
<comment type="caution">
    <text evidence="4">The sequence shown here is derived from an EMBL/GenBank/DDBJ whole genome shotgun (WGS) entry which is preliminary data.</text>
</comment>
<dbReference type="PANTHER" id="PTHR45971">
    <property type="entry name" value="PHOX (PX) DOMAIN-CONTAINING PROTEIN"/>
    <property type="match status" value="1"/>
</dbReference>
<name>A0ABV0NRK7_9TELE</name>
<gene>
    <name evidence="4" type="ORF">GOODEAATRI_003846</name>
</gene>
<keyword evidence="5" id="KW-1185">Reference proteome</keyword>
<reference evidence="4 5" key="1">
    <citation type="submission" date="2021-06" db="EMBL/GenBank/DDBJ databases">
        <authorList>
            <person name="Palmer J.M."/>
        </authorList>
    </citation>
    <scope>NUCLEOTIDE SEQUENCE [LARGE SCALE GENOMIC DNA]</scope>
    <source>
        <strain evidence="4 5">GA_2019</strain>
        <tissue evidence="4">Muscle</tissue>
    </source>
</reference>
<dbReference type="InterPro" id="IPR048569">
    <property type="entry name" value="RUBC_PIKBD"/>
</dbReference>
<keyword evidence="1" id="KW-0072">Autophagy</keyword>
<feature type="region of interest" description="Disordered" evidence="2">
    <location>
        <begin position="169"/>
        <end position="188"/>
    </location>
</feature>
<dbReference type="InterPro" id="IPR052428">
    <property type="entry name" value="Autophagy_HostDef_Reg"/>
</dbReference>